<proteinExistence type="inferred from homology"/>
<dbReference type="Gene3D" id="3.40.640.10">
    <property type="entry name" value="Type I PLP-dependent aspartate aminotransferase-like (Major domain)"/>
    <property type="match status" value="1"/>
</dbReference>
<keyword evidence="4" id="KW-0238">DNA-binding</keyword>
<dbReference type="CDD" id="cd00609">
    <property type="entry name" value="AAT_like"/>
    <property type="match status" value="1"/>
</dbReference>
<dbReference type="GO" id="GO:0030170">
    <property type="term" value="F:pyridoxal phosphate binding"/>
    <property type="evidence" value="ECO:0007669"/>
    <property type="project" value="InterPro"/>
</dbReference>
<keyword evidence="8" id="KW-1185">Reference proteome</keyword>
<dbReference type="PANTHER" id="PTHR46577">
    <property type="entry name" value="HTH-TYPE TRANSCRIPTIONAL REGULATORY PROTEIN GABR"/>
    <property type="match status" value="1"/>
</dbReference>
<dbReference type="InterPro" id="IPR000524">
    <property type="entry name" value="Tscrpt_reg_HTH_GntR"/>
</dbReference>
<organism evidence="7 8">
    <name type="scientific">Deinobacterium chartae</name>
    <dbReference type="NCBI Taxonomy" id="521158"/>
    <lineage>
        <taxon>Bacteria</taxon>
        <taxon>Thermotogati</taxon>
        <taxon>Deinococcota</taxon>
        <taxon>Deinococci</taxon>
        <taxon>Deinococcales</taxon>
        <taxon>Deinococcaceae</taxon>
        <taxon>Deinobacterium</taxon>
    </lineage>
</organism>
<dbReference type="InterPro" id="IPR004839">
    <property type="entry name" value="Aminotransferase_I/II_large"/>
</dbReference>
<comment type="caution">
    <text evidence="7">The sequence shown here is derived from an EMBL/GenBank/DDBJ whole genome shotgun (WGS) entry which is preliminary data.</text>
</comment>
<dbReference type="InterPro" id="IPR015424">
    <property type="entry name" value="PyrdxlP-dep_Trfase"/>
</dbReference>
<protein>
    <submittedName>
        <fullName evidence="7">GntR family transcriptional regulator/MocR family aminotransferase</fullName>
    </submittedName>
</protein>
<comment type="similarity">
    <text evidence="1">In the C-terminal section; belongs to the class-I pyridoxal-phosphate-dependent aminotransferase family.</text>
</comment>
<dbReference type="Pfam" id="PF00392">
    <property type="entry name" value="GntR"/>
    <property type="match status" value="1"/>
</dbReference>
<name>A0A841HXV7_9DEIO</name>
<dbReference type="PRINTS" id="PR00035">
    <property type="entry name" value="HTHGNTR"/>
</dbReference>
<reference evidence="7 8" key="1">
    <citation type="submission" date="2020-08" db="EMBL/GenBank/DDBJ databases">
        <title>Genomic Encyclopedia of Type Strains, Phase IV (KMG-IV): sequencing the most valuable type-strain genomes for metagenomic binning, comparative biology and taxonomic classification.</title>
        <authorList>
            <person name="Goeker M."/>
        </authorList>
    </citation>
    <scope>NUCLEOTIDE SEQUENCE [LARGE SCALE GENOMIC DNA]</scope>
    <source>
        <strain evidence="7 8">DSM 21458</strain>
    </source>
</reference>
<dbReference type="InterPro" id="IPR036390">
    <property type="entry name" value="WH_DNA-bd_sf"/>
</dbReference>
<dbReference type="EMBL" id="JACHHG010000001">
    <property type="protein sequence ID" value="MBB6096762.1"/>
    <property type="molecule type" value="Genomic_DNA"/>
</dbReference>
<evidence type="ECO:0000313" key="8">
    <source>
        <dbReference type="Proteomes" id="UP000569951"/>
    </source>
</evidence>
<keyword evidence="5" id="KW-0804">Transcription</keyword>
<dbReference type="SUPFAM" id="SSF53383">
    <property type="entry name" value="PLP-dependent transferases"/>
    <property type="match status" value="1"/>
</dbReference>
<dbReference type="Gene3D" id="1.10.10.10">
    <property type="entry name" value="Winged helix-like DNA-binding domain superfamily/Winged helix DNA-binding domain"/>
    <property type="match status" value="1"/>
</dbReference>
<dbReference type="PANTHER" id="PTHR46577:SF1">
    <property type="entry name" value="HTH-TYPE TRANSCRIPTIONAL REGULATORY PROTEIN GABR"/>
    <property type="match status" value="1"/>
</dbReference>
<evidence type="ECO:0000256" key="4">
    <source>
        <dbReference type="ARBA" id="ARBA00023125"/>
    </source>
</evidence>
<dbReference type="AlphaFoldDB" id="A0A841HXV7"/>
<dbReference type="SUPFAM" id="SSF46785">
    <property type="entry name" value="Winged helix' DNA-binding domain"/>
    <property type="match status" value="1"/>
</dbReference>
<keyword evidence="7" id="KW-0032">Aminotransferase</keyword>
<dbReference type="Pfam" id="PF00155">
    <property type="entry name" value="Aminotran_1_2"/>
    <property type="match status" value="1"/>
</dbReference>
<evidence type="ECO:0000259" key="6">
    <source>
        <dbReference type="PROSITE" id="PS50949"/>
    </source>
</evidence>
<keyword evidence="3" id="KW-0805">Transcription regulation</keyword>
<evidence type="ECO:0000256" key="5">
    <source>
        <dbReference type="ARBA" id="ARBA00023163"/>
    </source>
</evidence>
<dbReference type="GO" id="GO:0003677">
    <property type="term" value="F:DNA binding"/>
    <property type="evidence" value="ECO:0007669"/>
    <property type="project" value="UniProtKB-KW"/>
</dbReference>
<dbReference type="InterPro" id="IPR051446">
    <property type="entry name" value="HTH_trans_reg/aminotransferase"/>
</dbReference>
<accession>A0A841HXV7</accession>
<feature type="domain" description="HTH gntR-type" evidence="6">
    <location>
        <begin position="11"/>
        <end position="79"/>
    </location>
</feature>
<evidence type="ECO:0000313" key="7">
    <source>
        <dbReference type="EMBL" id="MBB6096762.1"/>
    </source>
</evidence>
<evidence type="ECO:0000256" key="2">
    <source>
        <dbReference type="ARBA" id="ARBA00022898"/>
    </source>
</evidence>
<dbReference type="PROSITE" id="PS50949">
    <property type="entry name" value="HTH_GNTR"/>
    <property type="match status" value="1"/>
</dbReference>
<sequence length="474" mass="51141">MLPPLLPDADTALYRQVYRTLRQAILQGALPPGSRLPSSRAFAQRWQVARNTVLEAFDLLVAEGYLVTRPGSGTFVADVPPTESQPLSSPPPPLRLSDWARRALEGPFTTASQAVEIDFRVGKVPTELFPSDEWAASLRARARDLRGLLGGYGDELGPLETREALCAYLVRERGVLATPDMVMLSSGSQGSLDALARTFLEAGRVAAVEDPGYLAGRRVFAATGATVVPVGVDEQGLDPAQLPERADLLYTTPAHQFPTGAVLPLARRLELLEWASRVGAWVIEDDYNSEFRFESRPLSALQGLAPQTVVYVGTFSKSLSPALRAGYLVAPPPLIAALAATRYLTDRQPPTLDSLALADFLNSGGFARHLRRARARALERQHALLEALRTHLPDWEVPSSGAGLHLYVRLPRGISEAALLEAAAHARVGVDTAGRFALRRAVPAALMTFAHLEPPVIEQGVRRLAAALAHAPAL</sequence>
<dbReference type="SMART" id="SM00345">
    <property type="entry name" value="HTH_GNTR"/>
    <property type="match status" value="1"/>
</dbReference>
<dbReference type="InterPro" id="IPR036388">
    <property type="entry name" value="WH-like_DNA-bd_sf"/>
</dbReference>
<dbReference type="InterPro" id="IPR015421">
    <property type="entry name" value="PyrdxlP-dep_Trfase_major"/>
</dbReference>
<dbReference type="RefSeq" id="WP_246350704.1">
    <property type="nucleotide sequence ID" value="NZ_JACHHG010000001.1"/>
</dbReference>
<dbReference type="Proteomes" id="UP000569951">
    <property type="component" value="Unassembled WGS sequence"/>
</dbReference>
<dbReference type="CDD" id="cd07377">
    <property type="entry name" value="WHTH_GntR"/>
    <property type="match status" value="1"/>
</dbReference>
<dbReference type="GO" id="GO:0008483">
    <property type="term" value="F:transaminase activity"/>
    <property type="evidence" value="ECO:0007669"/>
    <property type="project" value="UniProtKB-KW"/>
</dbReference>
<gene>
    <name evidence="7" type="ORF">HNR42_000174</name>
</gene>
<keyword evidence="2" id="KW-0663">Pyridoxal phosphate</keyword>
<dbReference type="GO" id="GO:0003700">
    <property type="term" value="F:DNA-binding transcription factor activity"/>
    <property type="evidence" value="ECO:0007669"/>
    <property type="project" value="InterPro"/>
</dbReference>
<evidence type="ECO:0000256" key="3">
    <source>
        <dbReference type="ARBA" id="ARBA00023015"/>
    </source>
</evidence>
<keyword evidence="7" id="KW-0808">Transferase</keyword>
<evidence type="ECO:0000256" key="1">
    <source>
        <dbReference type="ARBA" id="ARBA00005384"/>
    </source>
</evidence>